<dbReference type="EnsemblMetazoa" id="AALFPA23_010912.R15387">
    <property type="protein sequence ID" value="AALFPA23_010912.P15387"/>
    <property type="gene ID" value="AALFPA23_010912"/>
</dbReference>
<feature type="binding site" evidence="10">
    <location>
        <position position="184"/>
    </location>
    <ligand>
        <name>Zn(2+)</name>
        <dbReference type="ChEBI" id="CHEBI:29105"/>
    </ligand>
</feature>
<evidence type="ECO:0000259" key="13">
    <source>
        <dbReference type="PROSITE" id="PS50950"/>
    </source>
</evidence>
<feature type="domain" description="C2H2-type" evidence="12">
    <location>
        <begin position="688"/>
        <end position="715"/>
    </location>
</feature>
<evidence type="ECO:0000256" key="2">
    <source>
        <dbReference type="ARBA" id="ARBA00022723"/>
    </source>
</evidence>
<feature type="domain" description="ZAD" evidence="14">
    <location>
        <begin position="137"/>
        <end position="211"/>
    </location>
</feature>
<evidence type="ECO:0000256" key="8">
    <source>
        <dbReference type="PROSITE-ProRule" id="PRU00042"/>
    </source>
</evidence>
<dbReference type="InterPro" id="IPR013087">
    <property type="entry name" value="Znf_C2H2_type"/>
</dbReference>
<keyword evidence="4 8" id="KW-0863">Zinc-finger</keyword>
<feature type="binding site" evidence="10">
    <location>
        <position position="142"/>
    </location>
    <ligand>
        <name>Zn(2+)</name>
        <dbReference type="ChEBI" id="CHEBI:29105"/>
    </ligand>
</feature>
<dbReference type="SUPFAM" id="SSF57667">
    <property type="entry name" value="beta-beta-alpha zinc fingers"/>
    <property type="match status" value="6"/>
</dbReference>
<feature type="domain" description="C2H2-type" evidence="12">
    <location>
        <begin position="744"/>
        <end position="767"/>
    </location>
</feature>
<evidence type="ECO:0000313" key="15">
    <source>
        <dbReference type="EnsemblMetazoa" id="AALFPA23_010912.P15387"/>
    </source>
</evidence>
<evidence type="ECO:0000259" key="14">
    <source>
        <dbReference type="PROSITE" id="PS51915"/>
    </source>
</evidence>
<dbReference type="PROSITE" id="PS50157">
    <property type="entry name" value="ZINC_FINGER_C2H2_2"/>
    <property type="match status" value="9"/>
</dbReference>
<feature type="binding site" evidence="10">
    <location>
        <position position="139"/>
    </location>
    <ligand>
        <name>Zn(2+)</name>
        <dbReference type="ChEBI" id="CHEBI:29105"/>
    </ligand>
</feature>
<feature type="region of interest" description="Disordered" evidence="11">
    <location>
        <begin position="102"/>
        <end position="123"/>
    </location>
</feature>
<dbReference type="PROSITE" id="PS00028">
    <property type="entry name" value="ZINC_FINGER_C2H2_1"/>
    <property type="match status" value="8"/>
</dbReference>
<evidence type="ECO:0000256" key="11">
    <source>
        <dbReference type="SAM" id="MobiDB-lite"/>
    </source>
</evidence>
<reference evidence="16" key="1">
    <citation type="journal article" date="2015" name="Proc. Natl. Acad. Sci. U.S.A.">
        <title>Genome sequence of the Asian Tiger mosquito, Aedes albopictus, reveals insights into its biology, genetics, and evolution.</title>
        <authorList>
            <person name="Chen X.G."/>
            <person name="Jiang X."/>
            <person name="Gu J."/>
            <person name="Xu M."/>
            <person name="Wu Y."/>
            <person name="Deng Y."/>
            <person name="Zhang C."/>
            <person name="Bonizzoni M."/>
            <person name="Dermauw W."/>
            <person name="Vontas J."/>
            <person name="Armbruster P."/>
            <person name="Huang X."/>
            <person name="Yang Y."/>
            <person name="Zhang H."/>
            <person name="He W."/>
            <person name="Peng H."/>
            <person name="Liu Y."/>
            <person name="Wu K."/>
            <person name="Chen J."/>
            <person name="Lirakis M."/>
            <person name="Topalis P."/>
            <person name="Van Leeuwen T."/>
            <person name="Hall A.B."/>
            <person name="Jiang X."/>
            <person name="Thorpe C."/>
            <person name="Mueller R.L."/>
            <person name="Sun C."/>
            <person name="Waterhouse R.M."/>
            <person name="Yan G."/>
            <person name="Tu Z.J."/>
            <person name="Fang X."/>
            <person name="James A.A."/>
        </authorList>
    </citation>
    <scope>NUCLEOTIDE SEQUENCE [LARGE SCALE GENOMIC DNA]</scope>
    <source>
        <strain evidence="16">Foshan</strain>
    </source>
</reference>
<dbReference type="PROSITE" id="PS50950">
    <property type="entry name" value="ZF_THAP"/>
    <property type="match status" value="1"/>
</dbReference>
<feature type="domain" description="C2H2-type" evidence="12">
    <location>
        <begin position="716"/>
        <end position="743"/>
    </location>
</feature>
<proteinExistence type="predicted"/>
<evidence type="ECO:0000313" key="16">
    <source>
        <dbReference type="Proteomes" id="UP000069940"/>
    </source>
</evidence>
<dbReference type="PANTHER" id="PTHR24376:SF235">
    <property type="entry name" value="C2H2-TYPE DOMAIN-CONTAINING PROTEIN"/>
    <property type="match status" value="1"/>
</dbReference>
<name>A0ABM1YP79_AEDAL</name>
<dbReference type="Gene3D" id="3.30.160.60">
    <property type="entry name" value="Classic Zinc Finger"/>
    <property type="match status" value="8"/>
</dbReference>
<keyword evidence="3" id="KW-0677">Repeat</keyword>
<protein>
    <recommendedName>
        <fullName evidence="17">C2h2-type zn-finger protein</fullName>
    </recommendedName>
</protein>
<feature type="region of interest" description="Disordered" evidence="11">
    <location>
        <begin position="592"/>
        <end position="616"/>
    </location>
</feature>
<dbReference type="SMART" id="SM00868">
    <property type="entry name" value="zf-AD"/>
    <property type="match status" value="1"/>
</dbReference>
<feature type="domain" description="C2H2-type" evidence="12">
    <location>
        <begin position="510"/>
        <end position="537"/>
    </location>
</feature>
<feature type="domain" description="C2H2-type" evidence="12">
    <location>
        <begin position="449"/>
        <end position="477"/>
    </location>
</feature>
<evidence type="ECO:0008006" key="17">
    <source>
        <dbReference type="Google" id="ProtNLM"/>
    </source>
</evidence>
<dbReference type="InterPro" id="IPR006612">
    <property type="entry name" value="THAP_Znf"/>
</dbReference>
<dbReference type="GeneID" id="109428544"/>
<feature type="compositionally biased region" description="Acidic residues" evidence="11">
    <location>
        <begin position="777"/>
        <end position="814"/>
    </location>
</feature>
<keyword evidence="7" id="KW-0539">Nucleus</keyword>
<feature type="domain" description="C2H2-type" evidence="12">
    <location>
        <begin position="566"/>
        <end position="593"/>
    </location>
</feature>
<dbReference type="InterPro" id="IPR036236">
    <property type="entry name" value="Znf_C2H2_sf"/>
</dbReference>
<organism evidence="15 16">
    <name type="scientific">Aedes albopictus</name>
    <name type="common">Asian tiger mosquito</name>
    <name type="synonym">Stegomyia albopicta</name>
    <dbReference type="NCBI Taxonomy" id="7160"/>
    <lineage>
        <taxon>Eukaryota</taxon>
        <taxon>Metazoa</taxon>
        <taxon>Ecdysozoa</taxon>
        <taxon>Arthropoda</taxon>
        <taxon>Hexapoda</taxon>
        <taxon>Insecta</taxon>
        <taxon>Pterygota</taxon>
        <taxon>Neoptera</taxon>
        <taxon>Endopterygota</taxon>
        <taxon>Diptera</taxon>
        <taxon>Nematocera</taxon>
        <taxon>Culicoidea</taxon>
        <taxon>Culicidae</taxon>
        <taxon>Culicinae</taxon>
        <taxon>Aedini</taxon>
        <taxon>Aedes</taxon>
        <taxon>Stegomyia</taxon>
    </lineage>
</organism>
<dbReference type="Pfam" id="PF00096">
    <property type="entry name" value="zf-C2H2"/>
    <property type="match status" value="3"/>
</dbReference>
<keyword evidence="5 10" id="KW-0862">Zinc</keyword>
<feature type="compositionally biased region" description="Polar residues" evidence="11">
    <location>
        <begin position="600"/>
        <end position="612"/>
    </location>
</feature>
<evidence type="ECO:0000256" key="5">
    <source>
        <dbReference type="ARBA" id="ARBA00022833"/>
    </source>
</evidence>
<evidence type="ECO:0000256" key="10">
    <source>
        <dbReference type="PROSITE-ProRule" id="PRU01263"/>
    </source>
</evidence>
<feature type="compositionally biased region" description="Low complexity" evidence="11">
    <location>
        <begin position="110"/>
        <end position="123"/>
    </location>
</feature>
<keyword evidence="2 10" id="KW-0479">Metal-binding</keyword>
<feature type="domain" description="C2H2-type" evidence="12">
    <location>
        <begin position="480"/>
        <end position="507"/>
    </location>
</feature>
<dbReference type="SMART" id="SM00980">
    <property type="entry name" value="THAP"/>
    <property type="match status" value="1"/>
</dbReference>
<feature type="binding site" evidence="10">
    <location>
        <position position="187"/>
    </location>
    <ligand>
        <name>Zn(2+)</name>
        <dbReference type="ChEBI" id="CHEBI:29105"/>
    </ligand>
</feature>
<evidence type="ECO:0000256" key="1">
    <source>
        <dbReference type="ARBA" id="ARBA00004123"/>
    </source>
</evidence>
<dbReference type="PANTHER" id="PTHR24376">
    <property type="entry name" value="ZINC FINGER PROTEIN"/>
    <property type="match status" value="1"/>
</dbReference>
<feature type="domain" description="THAP-type" evidence="13">
    <location>
        <begin position="1"/>
        <end position="81"/>
    </location>
</feature>
<sequence length="814" mass="93976">MVRLCCIPICPNSKADRGVVCFPFPTADAEQRNKWIDFVDGNPTKFRWRAKYICAEHFMQMELLEVNGQKTLMEGAVPMVYSPDDDEADELMDRNDVMISEEPAKPLSKSNSSAITTESATAEAGPSTEAPVLLRSLFCRMCLKKGLGLIPFNSKLHNANLVDIIFTVAGLRVDIDGDLPTKICADCVGKADLAFNVRMEFLHHERILQNLISSNQLQAHYESYDNHRQETRSLNKVYLNNLMDNIKQEVINEEPVMTVDSNGSVTSILKEEMFIDESIPEGTEIEVLEEYEEEHLYDEEDSSLADVHAAEPEVKSQPAASEQRPIPVNVNNKLNNQLNVEVEPDSEEEPEPKPKYVYSWKELYKPKPGIVKKPQYKILEYRPKPKLVPHTCYVCDTANEDADALEVHMEQHVSILPYRCEQCSTEQKPQVLKTLISLNRHLMTHLYAYPCDYCPLRFLTQASYIEHMKSQHEAGDADGFACDYCGQFFRKKRQFYHHLAKHKALEHGKYKCEHCGKAFGSGALLKRHLRIHTGEMPFECKKCGKKFNHEANFQNHKRLHIGERAHVCDDCGKTFHNGTSLRYHKAEHYPDDPQYRPAPMTTQRPRYNTSSTRRAHIRTDPSSGTKYYICEFENCTYETHQYRTFFYHRSMHLKKFKCDICEKRFPLKCTLTKHIETVHEGKTAERNLACPYCAKLFNCKQKLNLHVDIHEDNRRHKCQYCDKAFVQKANCMAHERIHTGERPYVCQICPAAFITSSGRKKHEQTHAELGQSHGLTEEQDDSKEAFLEEDEEEYYEEEVDDMEDGEELVEYAPL</sequence>
<dbReference type="SMART" id="SM00355">
    <property type="entry name" value="ZnF_C2H2"/>
    <property type="match status" value="12"/>
</dbReference>
<dbReference type="Proteomes" id="UP000069940">
    <property type="component" value="Unassembled WGS sequence"/>
</dbReference>
<keyword evidence="6 9" id="KW-0238">DNA-binding</keyword>
<dbReference type="SMART" id="SM00692">
    <property type="entry name" value="DM3"/>
    <property type="match status" value="1"/>
</dbReference>
<dbReference type="SUPFAM" id="SSF57716">
    <property type="entry name" value="Glucocorticoid receptor-like (DNA-binding domain)"/>
    <property type="match status" value="2"/>
</dbReference>
<evidence type="ECO:0000256" key="4">
    <source>
        <dbReference type="ARBA" id="ARBA00022771"/>
    </source>
</evidence>
<reference evidence="15" key="2">
    <citation type="submission" date="2025-05" db="UniProtKB">
        <authorList>
            <consortium name="EnsemblMetazoa"/>
        </authorList>
    </citation>
    <scope>IDENTIFICATION</scope>
    <source>
        <strain evidence="15">Foshan</strain>
    </source>
</reference>
<comment type="subcellular location">
    <subcellularLocation>
        <location evidence="1">Nucleus</location>
    </subcellularLocation>
</comment>
<feature type="domain" description="C2H2-type" evidence="12">
    <location>
        <begin position="656"/>
        <end position="684"/>
    </location>
</feature>
<dbReference type="RefSeq" id="XP_029714874.1">
    <property type="nucleotide sequence ID" value="XM_029859014.2"/>
</dbReference>
<evidence type="ECO:0000256" key="3">
    <source>
        <dbReference type="ARBA" id="ARBA00022737"/>
    </source>
</evidence>
<feature type="region of interest" description="Disordered" evidence="11">
    <location>
        <begin position="300"/>
        <end position="328"/>
    </location>
</feature>
<dbReference type="InterPro" id="IPR012934">
    <property type="entry name" value="Znf_AD"/>
</dbReference>
<feature type="domain" description="C2H2-type" evidence="12">
    <location>
        <begin position="538"/>
        <end position="565"/>
    </location>
</feature>
<dbReference type="Pfam" id="PF07776">
    <property type="entry name" value="zf-AD"/>
    <property type="match status" value="1"/>
</dbReference>
<keyword evidence="16" id="KW-1185">Reference proteome</keyword>
<accession>A0ABM1YP79</accession>
<evidence type="ECO:0000256" key="6">
    <source>
        <dbReference type="ARBA" id="ARBA00023125"/>
    </source>
</evidence>
<evidence type="ECO:0000256" key="9">
    <source>
        <dbReference type="PROSITE-ProRule" id="PRU00309"/>
    </source>
</evidence>
<dbReference type="PROSITE" id="PS51915">
    <property type="entry name" value="ZAD"/>
    <property type="match status" value="1"/>
</dbReference>
<evidence type="ECO:0000259" key="12">
    <source>
        <dbReference type="PROSITE" id="PS50157"/>
    </source>
</evidence>
<evidence type="ECO:0000256" key="7">
    <source>
        <dbReference type="ARBA" id="ARBA00023242"/>
    </source>
</evidence>
<feature type="region of interest" description="Disordered" evidence="11">
    <location>
        <begin position="760"/>
        <end position="814"/>
    </location>
</feature>